<dbReference type="EMBL" id="CASHSV030000311">
    <property type="protein sequence ID" value="CAJ2659713.1"/>
    <property type="molecule type" value="Genomic_DNA"/>
</dbReference>
<protein>
    <submittedName>
        <fullName evidence="1">Uncharacterized protein</fullName>
    </submittedName>
</protein>
<organism evidence="1 2">
    <name type="scientific">Trifolium pratense</name>
    <name type="common">Red clover</name>
    <dbReference type="NCBI Taxonomy" id="57577"/>
    <lineage>
        <taxon>Eukaryota</taxon>
        <taxon>Viridiplantae</taxon>
        <taxon>Streptophyta</taxon>
        <taxon>Embryophyta</taxon>
        <taxon>Tracheophyta</taxon>
        <taxon>Spermatophyta</taxon>
        <taxon>Magnoliopsida</taxon>
        <taxon>eudicotyledons</taxon>
        <taxon>Gunneridae</taxon>
        <taxon>Pentapetalae</taxon>
        <taxon>rosids</taxon>
        <taxon>fabids</taxon>
        <taxon>Fabales</taxon>
        <taxon>Fabaceae</taxon>
        <taxon>Papilionoideae</taxon>
        <taxon>50 kb inversion clade</taxon>
        <taxon>NPAAA clade</taxon>
        <taxon>Hologalegina</taxon>
        <taxon>IRL clade</taxon>
        <taxon>Trifolieae</taxon>
        <taxon>Trifolium</taxon>
    </lineage>
</organism>
<accession>A0ACB0KS05</accession>
<evidence type="ECO:0000313" key="1">
    <source>
        <dbReference type="EMBL" id="CAJ2659713.1"/>
    </source>
</evidence>
<comment type="caution">
    <text evidence="1">The sequence shown here is derived from an EMBL/GenBank/DDBJ whole genome shotgun (WGS) entry which is preliminary data.</text>
</comment>
<sequence>MYLRYSLKIVGSFNSINNAIKLIMTTLNALTTWFTPRMNPFYFGRTNPIPIFLLNQSTVKHTPNVSHPLLVLST</sequence>
<dbReference type="Proteomes" id="UP001177021">
    <property type="component" value="Unassembled WGS sequence"/>
</dbReference>
<evidence type="ECO:0000313" key="2">
    <source>
        <dbReference type="Proteomes" id="UP001177021"/>
    </source>
</evidence>
<proteinExistence type="predicted"/>
<gene>
    <name evidence="1" type="ORF">MILVUS5_LOCUS25814</name>
</gene>
<reference evidence="1" key="1">
    <citation type="submission" date="2023-10" db="EMBL/GenBank/DDBJ databases">
        <authorList>
            <person name="Rodriguez Cubillos JULIANA M."/>
            <person name="De Vega J."/>
        </authorList>
    </citation>
    <scope>NUCLEOTIDE SEQUENCE</scope>
</reference>
<name>A0ACB0KS05_TRIPR</name>
<keyword evidence="2" id="KW-1185">Reference proteome</keyword>